<feature type="transmembrane region" description="Helical" evidence="7">
    <location>
        <begin position="303"/>
        <end position="325"/>
    </location>
</feature>
<feature type="transmembrane region" description="Helical" evidence="7">
    <location>
        <begin position="48"/>
        <end position="70"/>
    </location>
</feature>
<dbReference type="PANTHER" id="PTHR33362">
    <property type="entry name" value="SIALIC ACID TRAP TRANSPORTER PERMEASE PROTEIN SIAT-RELATED"/>
    <property type="match status" value="1"/>
</dbReference>
<evidence type="ECO:0000313" key="9">
    <source>
        <dbReference type="EMBL" id="SBV95619.1"/>
    </source>
</evidence>
<dbReference type="InterPro" id="IPR010656">
    <property type="entry name" value="DctM"/>
</dbReference>
<keyword evidence="5 7" id="KW-1133">Transmembrane helix</keyword>
<evidence type="ECO:0000256" key="6">
    <source>
        <dbReference type="ARBA" id="ARBA00023136"/>
    </source>
</evidence>
<feature type="transmembrane region" description="Helical" evidence="7">
    <location>
        <begin position="101"/>
        <end position="122"/>
    </location>
</feature>
<feature type="transmembrane region" description="Helical" evidence="7">
    <location>
        <begin position="239"/>
        <end position="254"/>
    </location>
</feature>
<evidence type="ECO:0000256" key="2">
    <source>
        <dbReference type="ARBA" id="ARBA00022475"/>
    </source>
</evidence>
<gene>
    <name evidence="9" type="ORF">KL86DPRO_10900</name>
</gene>
<dbReference type="GO" id="GO:0005886">
    <property type="term" value="C:plasma membrane"/>
    <property type="evidence" value="ECO:0007669"/>
    <property type="project" value="UniProtKB-SubCell"/>
</dbReference>
<organism evidence="9">
    <name type="scientific">uncultured delta proteobacterium</name>
    <dbReference type="NCBI Taxonomy" id="34034"/>
    <lineage>
        <taxon>Bacteria</taxon>
        <taxon>Deltaproteobacteria</taxon>
        <taxon>environmental samples</taxon>
    </lineage>
</organism>
<feature type="transmembrane region" description="Helical" evidence="7">
    <location>
        <begin position="392"/>
        <end position="414"/>
    </location>
</feature>
<feature type="transmembrane region" description="Helical" evidence="7">
    <location>
        <begin position="169"/>
        <end position="190"/>
    </location>
</feature>
<reference evidence="9" key="1">
    <citation type="submission" date="2016-04" db="EMBL/GenBank/DDBJ databases">
        <authorList>
            <person name="Evans L.H."/>
            <person name="Alamgir A."/>
            <person name="Owens N."/>
            <person name="Weber N.D."/>
            <person name="Virtaneva K."/>
            <person name="Barbian K."/>
            <person name="Babar A."/>
            <person name="Rosenke K."/>
        </authorList>
    </citation>
    <scope>NUCLEOTIDE SEQUENCE</scope>
    <source>
        <strain evidence="9">86</strain>
    </source>
</reference>
<keyword evidence="3" id="KW-0997">Cell inner membrane</keyword>
<name>A0A212J877_9DELT</name>
<feature type="transmembrane region" description="Helical" evidence="7">
    <location>
        <begin position="211"/>
        <end position="233"/>
    </location>
</feature>
<evidence type="ECO:0000256" key="1">
    <source>
        <dbReference type="ARBA" id="ARBA00004429"/>
    </source>
</evidence>
<evidence type="ECO:0000256" key="7">
    <source>
        <dbReference type="SAM" id="Phobius"/>
    </source>
</evidence>
<accession>A0A212J877</accession>
<dbReference type="AlphaFoldDB" id="A0A212J877"/>
<dbReference type="InterPro" id="IPR004681">
    <property type="entry name" value="TRAP_DctM"/>
</dbReference>
<protein>
    <submittedName>
        <fullName evidence="9">TRAP dicarboxylate transporter, DctM subunit</fullName>
    </submittedName>
</protein>
<feature type="transmembrane region" description="Helical" evidence="7">
    <location>
        <begin position="134"/>
        <end position="157"/>
    </location>
</feature>
<proteinExistence type="predicted"/>
<sequence length="424" mass="44668">MNVGLLLILLLLLLAFLGIPICFSLGIATIVAMIYGGMPLLVIPQKMFTGVDSVPLLAIPFFLLAGNLMARGITQKILNFSNAIIGSIRGGLGMVTVCASAVFAAISGSGVATVSAIGGMTIPAMKKEQYHPDFAAAVASVASILGPIIPPSIFLIVYGSSTDTSIAQLFLGAVIPGILVAAVLLLYVYFYASKHKFPVHEKVSAKVKAKVTLDSIWALFMPVLILGGIFFGIFTATEAAAVSVAYALFVGLFIHKDITLKDLPKILVDSAITTATILMLLALSKVSSWVVVTSKLPMDILGVFASLTDSTVVILLFLNFLLLIVGMLMEGNAAIVMLTPLIIPLLKSYGISTVHFGIVMALNLCIGLVTPPVGACILLGNEIAGEKLEKTIASALPMIFIAILVLMIVTYVPATTTWLPNMMK</sequence>
<feature type="domain" description="TRAP C4-dicarboxylate transport system permease DctM subunit" evidence="8">
    <location>
        <begin position="9"/>
        <end position="414"/>
    </location>
</feature>
<feature type="transmembrane region" description="Helical" evidence="7">
    <location>
        <begin position="356"/>
        <end position="380"/>
    </location>
</feature>
<keyword evidence="6 7" id="KW-0472">Membrane</keyword>
<dbReference type="Pfam" id="PF06808">
    <property type="entry name" value="DctM"/>
    <property type="match status" value="1"/>
</dbReference>
<evidence type="ECO:0000256" key="3">
    <source>
        <dbReference type="ARBA" id="ARBA00022519"/>
    </source>
</evidence>
<evidence type="ECO:0000259" key="8">
    <source>
        <dbReference type="Pfam" id="PF06808"/>
    </source>
</evidence>
<dbReference type="NCBIfam" id="TIGR00786">
    <property type="entry name" value="dctM"/>
    <property type="match status" value="1"/>
</dbReference>
<dbReference type="PANTHER" id="PTHR33362:SF5">
    <property type="entry name" value="C4-DICARBOXYLATE TRAP TRANSPORTER LARGE PERMEASE PROTEIN DCTM"/>
    <property type="match status" value="1"/>
</dbReference>
<keyword evidence="4 7" id="KW-0812">Transmembrane</keyword>
<dbReference type="EMBL" id="FLUQ01000001">
    <property type="protein sequence ID" value="SBV95619.1"/>
    <property type="molecule type" value="Genomic_DNA"/>
</dbReference>
<comment type="subcellular location">
    <subcellularLocation>
        <location evidence="1">Cell inner membrane</location>
        <topology evidence="1">Multi-pass membrane protein</topology>
    </subcellularLocation>
</comment>
<evidence type="ECO:0000256" key="4">
    <source>
        <dbReference type="ARBA" id="ARBA00022692"/>
    </source>
</evidence>
<feature type="transmembrane region" description="Helical" evidence="7">
    <location>
        <begin position="266"/>
        <end position="283"/>
    </location>
</feature>
<keyword evidence="2" id="KW-1003">Cell membrane</keyword>
<dbReference type="PIRSF" id="PIRSF006066">
    <property type="entry name" value="HI0050"/>
    <property type="match status" value="1"/>
</dbReference>
<dbReference type="GO" id="GO:0022857">
    <property type="term" value="F:transmembrane transporter activity"/>
    <property type="evidence" value="ECO:0007669"/>
    <property type="project" value="TreeGrafter"/>
</dbReference>
<evidence type="ECO:0000256" key="5">
    <source>
        <dbReference type="ARBA" id="ARBA00022989"/>
    </source>
</evidence>